<dbReference type="AlphaFoldDB" id="A0A4Y7QDI0"/>
<evidence type="ECO:0000313" key="2">
    <source>
        <dbReference type="Proteomes" id="UP000294933"/>
    </source>
</evidence>
<dbReference type="OrthoDB" id="2419903at2759"/>
<name>A0A4Y7QDI0_9AGAM</name>
<dbReference type="Proteomes" id="UP000294933">
    <property type="component" value="Unassembled WGS sequence"/>
</dbReference>
<dbReference type="Gene3D" id="3.90.228.10">
    <property type="match status" value="1"/>
</dbReference>
<organism evidence="1 2">
    <name type="scientific">Rickenella mellea</name>
    <dbReference type="NCBI Taxonomy" id="50990"/>
    <lineage>
        <taxon>Eukaryota</taxon>
        <taxon>Fungi</taxon>
        <taxon>Dikarya</taxon>
        <taxon>Basidiomycota</taxon>
        <taxon>Agaricomycotina</taxon>
        <taxon>Agaricomycetes</taxon>
        <taxon>Hymenochaetales</taxon>
        <taxon>Rickenellaceae</taxon>
        <taxon>Rickenella</taxon>
    </lineage>
</organism>
<accession>A0A4Y7QDI0</accession>
<protein>
    <recommendedName>
        <fullName evidence="3">PARP catalytic domain-containing protein</fullName>
    </recommendedName>
</protein>
<sequence>MSSLVRTVMQWGKPPSPKAQMDVCEACGVRPKFNENGYTHPYCGRTCAASSTAASVKKKKGLGLLGCSLPGCQSTAGPQFGGYCSDAHAKQAVRRNFSQGCIQCGIRPRISGAQCIECQRTGSPSPSGKTSTVVREINANGASFKSVVSNVVDSWKPDEPDACDAPTVHRVFEVVLPRKAQAKFNSLRKRTPSMLDISTFHSSQCVCDLGTKSPLSLCDFPSCGICCAVNSGFASFAFGNPHNTGSLGDGIYSYTNSFRADKHATSCTSSPYRVMILCNAIVSKRGVGPFISQSVRSVSDKSCSTYFSVN</sequence>
<evidence type="ECO:0008006" key="3">
    <source>
        <dbReference type="Google" id="ProtNLM"/>
    </source>
</evidence>
<dbReference type="SUPFAM" id="SSF56399">
    <property type="entry name" value="ADP-ribosylation"/>
    <property type="match status" value="1"/>
</dbReference>
<gene>
    <name evidence="1" type="ORF">BD410DRAFT_887692</name>
</gene>
<dbReference type="VEuPathDB" id="FungiDB:BD410DRAFT_887692"/>
<evidence type="ECO:0000313" key="1">
    <source>
        <dbReference type="EMBL" id="TDL25747.1"/>
    </source>
</evidence>
<keyword evidence="2" id="KW-1185">Reference proteome</keyword>
<proteinExistence type="predicted"/>
<reference evidence="1 2" key="1">
    <citation type="submission" date="2018-06" db="EMBL/GenBank/DDBJ databases">
        <title>A transcriptomic atlas of mushroom development highlights an independent origin of complex multicellularity.</title>
        <authorList>
            <consortium name="DOE Joint Genome Institute"/>
            <person name="Krizsan K."/>
            <person name="Almasi E."/>
            <person name="Merenyi Z."/>
            <person name="Sahu N."/>
            <person name="Viragh M."/>
            <person name="Koszo T."/>
            <person name="Mondo S."/>
            <person name="Kiss B."/>
            <person name="Balint B."/>
            <person name="Kues U."/>
            <person name="Barry K."/>
            <person name="Hegedus J.C."/>
            <person name="Henrissat B."/>
            <person name="Johnson J."/>
            <person name="Lipzen A."/>
            <person name="Ohm R."/>
            <person name="Nagy I."/>
            <person name="Pangilinan J."/>
            <person name="Yan J."/>
            <person name="Xiong Y."/>
            <person name="Grigoriev I.V."/>
            <person name="Hibbett D.S."/>
            <person name="Nagy L.G."/>
        </authorList>
    </citation>
    <scope>NUCLEOTIDE SEQUENCE [LARGE SCALE GENOMIC DNA]</scope>
    <source>
        <strain evidence="1 2">SZMC22713</strain>
    </source>
</reference>
<dbReference type="EMBL" id="ML170163">
    <property type="protein sequence ID" value="TDL25747.1"/>
    <property type="molecule type" value="Genomic_DNA"/>
</dbReference>